<evidence type="ECO:0000256" key="5">
    <source>
        <dbReference type="ARBA" id="ARBA00022723"/>
    </source>
</evidence>
<comment type="cofactor">
    <cofactor evidence="10">
        <name>Zn(2+)</name>
        <dbReference type="ChEBI" id="CHEBI:29105"/>
    </cofactor>
    <text evidence="10">Binds 1 zinc ion.</text>
</comment>
<dbReference type="FunFam" id="1.20.1050.40:FF:000001">
    <property type="entry name" value="Thimet oligopeptidase 1"/>
    <property type="match status" value="1"/>
</dbReference>
<dbReference type="InterPro" id="IPR001567">
    <property type="entry name" value="Pept_M3A_M3B_dom"/>
</dbReference>
<evidence type="ECO:0000256" key="9">
    <source>
        <dbReference type="ARBA" id="ARBA00025208"/>
    </source>
</evidence>
<dbReference type="PANTHER" id="PTHR11804:SF84">
    <property type="entry name" value="SACCHAROLYSIN"/>
    <property type="match status" value="1"/>
</dbReference>
<dbReference type="Gene3D" id="1.10.1370.10">
    <property type="entry name" value="Neurolysin, domain 3"/>
    <property type="match status" value="1"/>
</dbReference>
<evidence type="ECO:0000256" key="1">
    <source>
        <dbReference type="ARBA" id="ARBA00004496"/>
    </source>
</evidence>
<dbReference type="InterPro" id="IPR024079">
    <property type="entry name" value="MetalloPept_cat_dom_sf"/>
</dbReference>
<dbReference type="SUPFAM" id="SSF55486">
    <property type="entry name" value="Metalloproteases ('zincins'), catalytic domain"/>
    <property type="match status" value="1"/>
</dbReference>
<comment type="similarity">
    <text evidence="2 10">Belongs to the peptidase M3 family.</text>
</comment>
<dbReference type="EMBL" id="MNAD01000872">
    <property type="protein sequence ID" value="OJT09879.1"/>
    <property type="molecule type" value="Genomic_DNA"/>
</dbReference>
<dbReference type="GO" id="GO:0006518">
    <property type="term" value="P:peptide metabolic process"/>
    <property type="evidence" value="ECO:0007669"/>
    <property type="project" value="TreeGrafter"/>
</dbReference>
<proteinExistence type="inferred from homology"/>
<dbReference type="Gene3D" id="1.20.1050.40">
    <property type="entry name" value="Endopeptidase. Chain P, domain 1"/>
    <property type="match status" value="1"/>
</dbReference>
<evidence type="ECO:0000256" key="4">
    <source>
        <dbReference type="ARBA" id="ARBA00022670"/>
    </source>
</evidence>
<gene>
    <name evidence="12" type="ORF">TRAPUB_13622</name>
</gene>
<evidence type="ECO:0000256" key="7">
    <source>
        <dbReference type="ARBA" id="ARBA00022833"/>
    </source>
</evidence>
<evidence type="ECO:0000259" key="11">
    <source>
        <dbReference type="Pfam" id="PF01432"/>
    </source>
</evidence>
<keyword evidence="6 10" id="KW-0378">Hydrolase</keyword>
<keyword evidence="3" id="KW-0963">Cytoplasm</keyword>
<dbReference type="InterPro" id="IPR024077">
    <property type="entry name" value="Neurolysin/TOP_dom2"/>
</dbReference>
<dbReference type="OrthoDB" id="534666at2759"/>
<comment type="function">
    <text evidence="9">Cleaves proteins, imported into the mitochondrion, to their mature size. While most mitochondrial precursor proteins are processed to the mature form in one step by mitochondrial processing peptidase (MPP), the sequential cleavage by MIP of an octapeptide after initial processing by MPP is a required step for a subgroup of nuclear-encoded precursor proteins destined for the matrix or the inner membrane.</text>
</comment>
<dbReference type="PANTHER" id="PTHR11804">
    <property type="entry name" value="PROTEASE M3 THIMET OLIGOPEPTIDASE-RELATED"/>
    <property type="match status" value="1"/>
</dbReference>
<protein>
    <submittedName>
        <fullName evidence="12">Thimet oligopeptidase</fullName>
    </submittedName>
</protein>
<keyword evidence="7 10" id="KW-0862">Zinc</keyword>
<dbReference type="OMA" id="MYTREGK"/>
<dbReference type="GO" id="GO:0006508">
    <property type="term" value="P:proteolysis"/>
    <property type="evidence" value="ECO:0007669"/>
    <property type="project" value="UniProtKB-KW"/>
</dbReference>
<dbReference type="Gene3D" id="3.40.390.10">
    <property type="entry name" value="Collagenase (Catalytic Domain)"/>
    <property type="match status" value="1"/>
</dbReference>
<evidence type="ECO:0000256" key="10">
    <source>
        <dbReference type="RuleBase" id="RU003435"/>
    </source>
</evidence>
<dbReference type="CDD" id="cd06455">
    <property type="entry name" value="M3A_TOP"/>
    <property type="match status" value="1"/>
</dbReference>
<keyword evidence="4 10" id="KW-0645">Protease</keyword>
<evidence type="ECO:0000256" key="8">
    <source>
        <dbReference type="ARBA" id="ARBA00023049"/>
    </source>
</evidence>
<evidence type="ECO:0000313" key="13">
    <source>
        <dbReference type="Proteomes" id="UP000184267"/>
    </source>
</evidence>
<comment type="caution">
    <text evidence="12">The sequence shown here is derived from an EMBL/GenBank/DDBJ whole genome shotgun (WGS) entry which is preliminary data.</text>
</comment>
<dbReference type="Pfam" id="PF01432">
    <property type="entry name" value="Peptidase_M3"/>
    <property type="match status" value="1"/>
</dbReference>
<reference evidence="12 13" key="1">
    <citation type="submission" date="2016-10" db="EMBL/GenBank/DDBJ databases">
        <title>Genome sequence of the basidiomycete white-rot fungus Trametes pubescens.</title>
        <authorList>
            <person name="Makela M.R."/>
            <person name="Granchi Z."/>
            <person name="Peng M."/>
            <person name="De Vries R.P."/>
            <person name="Grigoriev I."/>
            <person name="Riley R."/>
            <person name="Hilden K."/>
        </authorList>
    </citation>
    <scope>NUCLEOTIDE SEQUENCE [LARGE SCALE GENOMIC DNA]</scope>
    <source>
        <strain evidence="12 13">FBCC735</strain>
    </source>
</reference>
<feature type="domain" description="Peptidase M3A/M3B catalytic" evidence="11">
    <location>
        <begin position="220"/>
        <end position="671"/>
    </location>
</feature>
<dbReference type="STRING" id="154538.A0A1M2VQJ5"/>
<dbReference type="InterPro" id="IPR024080">
    <property type="entry name" value="Neurolysin/TOP_N"/>
</dbReference>
<dbReference type="GO" id="GO:0005758">
    <property type="term" value="C:mitochondrial intermembrane space"/>
    <property type="evidence" value="ECO:0007669"/>
    <property type="project" value="TreeGrafter"/>
</dbReference>
<dbReference type="GO" id="GO:0046872">
    <property type="term" value="F:metal ion binding"/>
    <property type="evidence" value="ECO:0007669"/>
    <property type="project" value="UniProtKB-UniRule"/>
</dbReference>
<keyword evidence="13" id="KW-1185">Reference proteome</keyword>
<evidence type="ECO:0000256" key="3">
    <source>
        <dbReference type="ARBA" id="ARBA00022490"/>
    </source>
</evidence>
<sequence length="681" mass="76993">MATLIAPQPAPTWTHAPEDIIRLTEEAIARYKAVEDKIASLRPEECNFESVFLALAHAEAERIATVQPLTFLHDVSPSQAVRDASSAADSLLRDFTVDSTMRTDVFRAKQDVKRNIEASGVALDPEERRLLERMILDGTRAGLALPEADREKLIKLKKEIEQASMKFRKNANEENGSHSFTLDDLKGVPSDIISGYTKQVEGDKELYVVAFKSADWGSIMRYAEHPETRRVAYVAYESRLAVNAPILSRIFDLRRQVAQLLGYASWADYVTEVKMVKTGKAVEEFLADLEQRLRPVGLQDRAVLLALKQKEHAERGLPFDGELYAWDSSYYDHKLIQTRLDIDVQRLREHFPVPHVVPAILAIYQELFELEFVEVDNRGQTWDPDVRQYTVWEKGATDPSGFIGHCYIDLYPRDNKSPGTSVWPLVPGYTTASGARQYPAAAIVASLAKPRADRPALLGHFDTTLLFHEFGHLFHELLSVTRFARFHGMTGALDFAEAPSQMLENWCFEPKILTRLSKHYETGQPLDADFIDKILKSRYTNVGMFYLRQVSLATFDLRVHLSEPPARSDYTKLWSELRDSIALLKTPEPCPGHAGFHHLVGDYSVGYYGYTYSLVFAADMYATVFKEDPLDPARGRLYREKILAPGSSKDEMDLLKDFLGREPNSEAFVKQLFSQSAASSS</sequence>
<keyword evidence="5 10" id="KW-0479">Metal-binding</keyword>
<dbReference type="AlphaFoldDB" id="A0A1M2VQJ5"/>
<evidence type="ECO:0000256" key="6">
    <source>
        <dbReference type="ARBA" id="ARBA00022801"/>
    </source>
</evidence>
<organism evidence="12 13">
    <name type="scientific">Trametes pubescens</name>
    <name type="common">White-rot fungus</name>
    <dbReference type="NCBI Taxonomy" id="154538"/>
    <lineage>
        <taxon>Eukaryota</taxon>
        <taxon>Fungi</taxon>
        <taxon>Dikarya</taxon>
        <taxon>Basidiomycota</taxon>
        <taxon>Agaricomycotina</taxon>
        <taxon>Agaricomycetes</taxon>
        <taxon>Polyporales</taxon>
        <taxon>Polyporaceae</taxon>
        <taxon>Trametes</taxon>
    </lineage>
</organism>
<evidence type="ECO:0000313" key="12">
    <source>
        <dbReference type="EMBL" id="OJT09879.1"/>
    </source>
</evidence>
<name>A0A1M2VQJ5_TRAPU</name>
<evidence type="ECO:0000256" key="2">
    <source>
        <dbReference type="ARBA" id="ARBA00006040"/>
    </source>
</evidence>
<dbReference type="GO" id="GO:0004222">
    <property type="term" value="F:metalloendopeptidase activity"/>
    <property type="evidence" value="ECO:0007669"/>
    <property type="project" value="InterPro"/>
</dbReference>
<dbReference type="Proteomes" id="UP000184267">
    <property type="component" value="Unassembled WGS sequence"/>
</dbReference>
<keyword evidence="8 10" id="KW-0482">Metalloprotease</keyword>
<dbReference type="InterPro" id="IPR045090">
    <property type="entry name" value="Pept_M3A_M3B"/>
</dbReference>
<accession>A0A1M2VQJ5</accession>
<comment type="subcellular location">
    <subcellularLocation>
        <location evidence="1">Cytoplasm</location>
    </subcellularLocation>
</comment>